<comment type="subcellular location">
    <subcellularLocation>
        <location evidence="1">Membrane</location>
        <topology evidence="1">Single-pass membrane protein</topology>
    </subcellularLocation>
</comment>
<keyword evidence="5" id="KW-0472">Membrane</keyword>
<dbReference type="Pfam" id="PF01822">
    <property type="entry name" value="WSC"/>
    <property type="match status" value="1"/>
</dbReference>
<dbReference type="Proteomes" id="UP001217089">
    <property type="component" value="Unassembled WGS sequence"/>
</dbReference>
<evidence type="ECO:0000313" key="8">
    <source>
        <dbReference type="EMBL" id="KAJ8308494.1"/>
    </source>
</evidence>
<keyword evidence="2" id="KW-0812">Transmembrane</keyword>
<evidence type="ECO:0000256" key="5">
    <source>
        <dbReference type="ARBA" id="ARBA00023136"/>
    </source>
</evidence>
<keyword evidence="3" id="KW-0732">Signal</keyword>
<dbReference type="InterPro" id="IPR051836">
    <property type="entry name" value="Kremen_rcpt"/>
</dbReference>
<keyword evidence="4" id="KW-1133">Transmembrane helix</keyword>
<name>A0ABQ9ETI0_TEGGR</name>
<keyword evidence="6" id="KW-0325">Glycoprotein</keyword>
<evidence type="ECO:0000256" key="4">
    <source>
        <dbReference type="ARBA" id="ARBA00022989"/>
    </source>
</evidence>
<evidence type="ECO:0000256" key="1">
    <source>
        <dbReference type="ARBA" id="ARBA00004167"/>
    </source>
</evidence>
<sequence length="147" mass="17099">MTIRLNNYVGCYEDKRHRILSNKQTNDKKMTISKCKAICRRYKYYGLENKKECFCGNQLRKYKKKSNSECKMPCGGNKSENFLVFYTESSSTSFISKTLSVIRLNNYELSLTSTNPEKPQEEEEEITTKGLTESSNLTFAMFLIAFK</sequence>
<protein>
    <recommendedName>
        <fullName evidence="7">WSC domain-containing protein</fullName>
    </recommendedName>
</protein>
<dbReference type="InterPro" id="IPR002889">
    <property type="entry name" value="WSC_carb-bd"/>
</dbReference>
<evidence type="ECO:0000256" key="6">
    <source>
        <dbReference type="ARBA" id="ARBA00023180"/>
    </source>
</evidence>
<evidence type="ECO:0000256" key="3">
    <source>
        <dbReference type="ARBA" id="ARBA00022729"/>
    </source>
</evidence>
<gene>
    <name evidence="8" type="ORF">KUTeg_013368</name>
</gene>
<dbReference type="PROSITE" id="PS51212">
    <property type="entry name" value="WSC"/>
    <property type="match status" value="1"/>
</dbReference>
<comment type="caution">
    <text evidence="8">The sequence shown here is derived from an EMBL/GenBank/DDBJ whole genome shotgun (WGS) entry which is preliminary data.</text>
</comment>
<dbReference type="EMBL" id="JARBDR010000657">
    <property type="protein sequence ID" value="KAJ8308494.1"/>
    <property type="molecule type" value="Genomic_DNA"/>
</dbReference>
<dbReference type="PANTHER" id="PTHR24269">
    <property type="entry name" value="KREMEN PROTEIN"/>
    <property type="match status" value="1"/>
</dbReference>
<evidence type="ECO:0000256" key="2">
    <source>
        <dbReference type="ARBA" id="ARBA00022692"/>
    </source>
</evidence>
<dbReference type="PANTHER" id="PTHR24269:SF16">
    <property type="entry name" value="PROTEIN SLG1"/>
    <property type="match status" value="1"/>
</dbReference>
<keyword evidence="9" id="KW-1185">Reference proteome</keyword>
<dbReference type="SMART" id="SM00321">
    <property type="entry name" value="WSC"/>
    <property type="match status" value="1"/>
</dbReference>
<organism evidence="8 9">
    <name type="scientific">Tegillarca granosa</name>
    <name type="common">Malaysian cockle</name>
    <name type="synonym">Anadara granosa</name>
    <dbReference type="NCBI Taxonomy" id="220873"/>
    <lineage>
        <taxon>Eukaryota</taxon>
        <taxon>Metazoa</taxon>
        <taxon>Spiralia</taxon>
        <taxon>Lophotrochozoa</taxon>
        <taxon>Mollusca</taxon>
        <taxon>Bivalvia</taxon>
        <taxon>Autobranchia</taxon>
        <taxon>Pteriomorphia</taxon>
        <taxon>Arcoida</taxon>
        <taxon>Arcoidea</taxon>
        <taxon>Arcidae</taxon>
        <taxon>Tegillarca</taxon>
    </lineage>
</organism>
<evidence type="ECO:0000259" key="7">
    <source>
        <dbReference type="PROSITE" id="PS51212"/>
    </source>
</evidence>
<proteinExistence type="predicted"/>
<accession>A0ABQ9ETI0</accession>
<evidence type="ECO:0000313" key="9">
    <source>
        <dbReference type="Proteomes" id="UP001217089"/>
    </source>
</evidence>
<reference evidence="8 9" key="1">
    <citation type="submission" date="2022-12" db="EMBL/GenBank/DDBJ databases">
        <title>Chromosome-level genome of Tegillarca granosa.</title>
        <authorList>
            <person name="Kim J."/>
        </authorList>
    </citation>
    <scope>NUCLEOTIDE SEQUENCE [LARGE SCALE GENOMIC DNA]</scope>
    <source>
        <strain evidence="8">Teg-2019</strain>
        <tissue evidence="8">Adductor muscle</tissue>
    </source>
</reference>
<feature type="domain" description="WSC" evidence="7">
    <location>
        <begin position="5"/>
        <end position="94"/>
    </location>
</feature>